<dbReference type="AlphaFoldDB" id="A0A540N530"/>
<reference evidence="2 3" key="1">
    <citation type="journal article" date="2019" name="G3 (Bethesda)">
        <title>Sequencing of a Wild Apple (Malus baccata) Genome Unravels the Differences Between Cultivated and Wild Apple Species Regarding Disease Resistance and Cold Tolerance.</title>
        <authorList>
            <person name="Chen X."/>
        </authorList>
    </citation>
    <scope>NUCLEOTIDE SEQUENCE [LARGE SCALE GENOMIC DNA]</scope>
    <source>
        <strain evidence="3">cv. Shandingzi</strain>
        <tissue evidence="2">Leaves</tissue>
    </source>
</reference>
<name>A0A540N530_MALBA</name>
<feature type="compositionally biased region" description="Gly residues" evidence="1">
    <location>
        <begin position="49"/>
        <end position="58"/>
    </location>
</feature>
<organism evidence="2 3">
    <name type="scientific">Malus baccata</name>
    <name type="common">Siberian crab apple</name>
    <name type="synonym">Pyrus baccata</name>
    <dbReference type="NCBI Taxonomy" id="106549"/>
    <lineage>
        <taxon>Eukaryota</taxon>
        <taxon>Viridiplantae</taxon>
        <taxon>Streptophyta</taxon>
        <taxon>Embryophyta</taxon>
        <taxon>Tracheophyta</taxon>
        <taxon>Spermatophyta</taxon>
        <taxon>Magnoliopsida</taxon>
        <taxon>eudicotyledons</taxon>
        <taxon>Gunneridae</taxon>
        <taxon>Pentapetalae</taxon>
        <taxon>rosids</taxon>
        <taxon>fabids</taxon>
        <taxon>Rosales</taxon>
        <taxon>Rosaceae</taxon>
        <taxon>Amygdaloideae</taxon>
        <taxon>Maleae</taxon>
        <taxon>Malus</taxon>
    </lineage>
</organism>
<gene>
    <name evidence="2" type="ORF">C1H46_008223</name>
</gene>
<feature type="compositionally biased region" description="Basic and acidic residues" evidence="1">
    <location>
        <begin position="35"/>
        <end position="48"/>
    </location>
</feature>
<dbReference type="EMBL" id="VIEB01000109">
    <property type="protein sequence ID" value="TQE06158.1"/>
    <property type="molecule type" value="Genomic_DNA"/>
</dbReference>
<keyword evidence="3" id="KW-1185">Reference proteome</keyword>
<feature type="region of interest" description="Disordered" evidence="1">
    <location>
        <begin position="1"/>
        <end position="20"/>
    </location>
</feature>
<evidence type="ECO:0000313" key="2">
    <source>
        <dbReference type="EMBL" id="TQE06158.1"/>
    </source>
</evidence>
<sequence>MSEKRKLPGDGGGGGTFNCRLDDVIRDSLVEVSKDFSERASDEGRVGREGGGTSPSAS</sequence>
<dbReference type="Proteomes" id="UP000315295">
    <property type="component" value="Unassembled WGS sequence"/>
</dbReference>
<evidence type="ECO:0000256" key="1">
    <source>
        <dbReference type="SAM" id="MobiDB-lite"/>
    </source>
</evidence>
<proteinExistence type="predicted"/>
<feature type="region of interest" description="Disordered" evidence="1">
    <location>
        <begin position="35"/>
        <end position="58"/>
    </location>
</feature>
<comment type="caution">
    <text evidence="2">The sequence shown here is derived from an EMBL/GenBank/DDBJ whole genome shotgun (WGS) entry which is preliminary data.</text>
</comment>
<protein>
    <submittedName>
        <fullName evidence="2">Uncharacterized protein</fullName>
    </submittedName>
</protein>
<evidence type="ECO:0000313" key="3">
    <source>
        <dbReference type="Proteomes" id="UP000315295"/>
    </source>
</evidence>
<accession>A0A540N530</accession>